<feature type="binding site" evidence="2">
    <location>
        <position position="260"/>
    </location>
    <ligand>
        <name>substrate</name>
    </ligand>
</feature>
<feature type="binding site" evidence="2">
    <location>
        <position position="161"/>
    </location>
    <ligand>
        <name>ATP</name>
        <dbReference type="ChEBI" id="CHEBI:30616"/>
    </ligand>
</feature>
<dbReference type="Gene3D" id="3.90.650.10">
    <property type="entry name" value="PurM-like C-terminal domain"/>
    <property type="match status" value="1"/>
</dbReference>
<dbReference type="GO" id="GO:0009030">
    <property type="term" value="F:thiamine-phosphate kinase activity"/>
    <property type="evidence" value="ECO:0007669"/>
    <property type="project" value="UniProtKB-EC"/>
</dbReference>
<feature type="binding site" evidence="2">
    <location>
        <position position="134"/>
    </location>
    <ligand>
        <name>Mg(2+)</name>
        <dbReference type="ChEBI" id="CHEBI:18420"/>
        <label>1</label>
    </ligand>
</feature>
<feature type="binding site" evidence="2">
    <location>
        <position position="65"/>
    </location>
    <ligand>
        <name>substrate</name>
    </ligand>
</feature>
<dbReference type="SUPFAM" id="SSF55326">
    <property type="entry name" value="PurM N-terminal domain-like"/>
    <property type="match status" value="1"/>
</dbReference>
<feature type="binding site" evidence="2">
    <location>
        <position position="320"/>
    </location>
    <ligand>
        <name>substrate</name>
    </ligand>
</feature>
<reference evidence="4 5" key="1">
    <citation type="submission" date="2023-11" db="EMBL/GenBank/DDBJ databases">
        <title>Coraliomargarita sp. nov., isolated from marine algae.</title>
        <authorList>
            <person name="Lee J.K."/>
            <person name="Baek J.H."/>
            <person name="Kim J.M."/>
            <person name="Choi D.G."/>
            <person name="Jeon C.O."/>
        </authorList>
    </citation>
    <scope>NUCLEOTIDE SEQUENCE [LARGE SCALE GENOMIC DNA]</scope>
    <source>
        <strain evidence="4 5">J2-16</strain>
    </source>
</reference>
<feature type="binding site" evidence="2">
    <location>
        <position position="58"/>
    </location>
    <ligand>
        <name>Mg(2+)</name>
        <dbReference type="ChEBI" id="CHEBI:18420"/>
        <label>1</label>
    </ligand>
</feature>
<evidence type="ECO:0000259" key="3">
    <source>
        <dbReference type="Pfam" id="PF00586"/>
    </source>
</evidence>
<dbReference type="PIRSF" id="PIRSF005303">
    <property type="entry name" value="Thiam_monoph_kin"/>
    <property type="match status" value="1"/>
</dbReference>
<sequence length="326" mass="35106">MFTDLPDASIHSLGEVKLIAAIGEWLGSEVSPPSPCGMGDDCAVIDTSHIDRQLLTTDSVSFGRHFDTTVSAQSAGAKLIKRNLSDIAAMGGHPGPALLNLLCAPNLRLDWLCEFIQGIRQTCERYQVPIVGGDISTLPSGQFTAALSLTGHMRGQTALLRRGAQQGDAIYVTGSLGGSIYHKHYSFEPRLAEGQWLAQSGVCSAMMDITDGIAKDLNALLPGDCAAHMDLPALPLASDAFRRAQETGHSAIEHAFCDGEDYELLLTLRCGTTQAAFEADWKQRFPNTPLTRIGKLEPRIGEARYLDASSKEALPWIRGFEHLSGS</sequence>
<comment type="similarity">
    <text evidence="2">Belongs to the thiamine-monophosphate kinase family.</text>
</comment>
<dbReference type="InterPro" id="IPR036676">
    <property type="entry name" value="PurM-like_C_sf"/>
</dbReference>
<keyword evidence="1 2" id="KW-0784">Thiamine biosynthesis</keyword>
<proteinExistence type="inferred from homology"/>
<dbReference type="EMBL" id="CP138858">
    <property type="protein sequence ID" value="WPJ94676.1"/>
    <property type="molecule type" value="Genomic_DNA"/>
</dbReference>
<dbReference type="EC" id="2.7.4.16" evidence="2"/>
<keyword evidence="5" id="KW-1185">Reference proteome</keyword>
<keyword evidence="2" id="KW-0547">Nucleotide-binding</keyword>
<comment type="function">
    <text evidence="2">Catalyzes the ATP-dependent phosphorylation of thiamine-monophosphate (TMP) to form thiamine-pyrophosphate (TPP), the active form of vitamin B1.</text>
</comment>
<feature type="binding site" evidence="2">
    <location>
        <position position="86"/>
    </location>
    <ligand>
        <name>Mg(2+)</name>
        <dbReference type="ChEBI" id="CHEBI:18420"/>
        <label>3</label>
    </ligand>
</feature>
<comment type="pathway">
    <text evidence="2">Cofactor biosynthesis; thiamine diphosphate biosynthesis; thiamine diphosphate from thiamine phosphate: step 1/1.</text>
</comment>
<feature type="binding site" evidence="2">
    <location>
        <position position="208"/>
    </location>
    <ligand>
        <name>Mg(2+)</name>
        <dbReference type="ChEBI" id="CHEBI:18420"/>
        <label>3</label>
    </ligand>
</feature>
<feature type="binding site" evidence="2">
    <location>
        <position position="57"/>
    </location>
    <ligand>
        <name>Mg(2+)</name>
        <dbReference type="ChEBI" id="CHEBI:18420"/>
        <label>1</label>
    </ligand>
</feature>
<comment type="catalytic activity">
    <reaction evidence="2">
        <text>thiamine phosphate + ATP = thiamine diphosphate + ADP</text>
        <dbReference type="Rhea" id="RHEA:15913"/>
        <dbReference type="ChEBI" id="CHEBI:30616"/>
        <dbReference type="ChEBI" id="CHEBI:37575"/>
        <dbReference type="ChEBI" id="CHEBI:58937"/>
        <dbReference type="ChEBI" id="CHEBI:456216"/>
        <dbReference type="EC" id="2.7.4.16"/>
    </reaction>
</comment>
<feature type="binding site" evidence="2">
    <location>
        <position position="41"/>
    </location>
    <ligand>
        <name>Mg(2+)</name>
        <dbReference type="ChEBI" id="CHEBI:18420"/>
        <label>4</label>
    </ligand>
</feature>
<dbReference type="PANTHER" id="PTHR30270">
    <property type="entry name" value="THIAMINE-MONOPHOSPHATE KINASE"/>
    <property type="match status" value="1"/>
</dbReference>
<dbReference type="InterPro" id="IPR006283">
    <property type="entry name" value="ThiL-like"/>
</dbReference>
<dbReference type="CDD" id="cd02194">
    <property type="entry name" value="ThiL"/>
    <property type="match status" value="1"/>
</dbReference>
<name>A0ABZ0RF55_9BACT</name>
<feature type="binding site" evidence="2">
    <location>
        <position position="56"/>
    </location>
    <ligand>
        <name>Mg(2+)</name>
        <dbReference type="ChEBI" id="CHEBI:18420"/>
        <label>4</label>
    </ligand>
</feature>
<keyword evidence="2" id="KW-0460">Magnesium</keyword>
<accession>A0ABZ0RF55</accession>
<feature type="binding site" evidence="2">
    <location>
        <position position="86"/>
    </location>
    <ligand>
        <name>Mg(2+)</name>
        <dbReference type="ChEBI" id="CHEBI:18420"/>
        <label>2</label>
    </ligand>
</feature>
<dbReference type="RefSeq" id="WP_319831592.1">
    <property type="nucleotide sequence ID" value="NZ_CP138858.1"/>
</dbReference>
<organism evidence="4 5">
    <name type="scientific">Coraliomargarita algicola</name>
    <dbReference type="NCBI Taxonomy" id="3092156"/>
    <lineage>
        <taxon>Bacteria</taxon>
        <taxon>Pseudomonadati</taxon>
        <taxon>Verrucomicrobiota</taxon>
        <taxon>Opitutia</taxon>
        <taxon>Puniceicoccales</taxon>
        <taxon>Coraliomargaritaceae</taxon>
        <taxon>Coraliomargarita</taxon>
    </lineage>
</organism>
<protein>
    <recommendedName>
        <fullName evidence="2">Thiamine-monophosphate kinase</fullName>
        <shortName evidence="2">TMP kinase</shortName>
        <shortName evidence="2">Thiamine-phosphate kinase</shortName>
        <ecNumber evidence="2">2.7.4.16</ecNumber>
    </recommendedName>
</protein>
<dbReference type="InterPro" id="IPR036921">
    <property type="entry name" value="PurM-like_N_sf"/>
</dbReference>
<keyword evidence="2" id="KW-0479">Metal-binding</keyword>
<dbReference type="Pfam" id="PF00586">
    <property type="entry name" value="AIRS"/>
    <property type="match status" value="1"/>
</dbReference>
<feature type="domain" description="PurM-like N-terminal" evidence="3">
    <location>
        <begin position="39"/>
        <end position="151"/>
    </location>
</feature>
<comment type="caution">
    <text evidence="2">Lacks conserved residue(s) required for the propagation of feature annotation.</text>
</comment>
<keyword evidence="2" id="KW-0067">ATP-binding</keyword>
<comment type="miscellaneous">
    <text evidence="2">Reaction mechanism of ThiL seems to utilize a direct, inline transfer of the gamma-phosphate of ATP to TMP rather than a phosphorylated enzyme intermediate.</text>
</comment>
<dbReference type="PANTHER" id="PTHR30270:SF0">
    <property type="entry name" value="THIAMINE-MONOPHOSPHATE KINASE"/>
    <property type="match status" value="1"/>
</dbReference>
<feature type="binding site" evidence="2">
    <location>
        <begin position="133"/>
        <end position="134"/>
    </location>
    <ligand>
        <name>ATP</name>
        <dbReference type="ChEBI" id="CHEBI:30616"/>
    </ligand>
</feature>
<evidence type="ECO:0000256" key="1">
    <source>
        <dbReference type="ARBA" id="ARBA00022977"/>
    </source>
</evidence>
<evidence type="ECO:0000313" key="5">
    <source>
        <dbReference type="Proteomes" id="UP001324993"/>
    </source>
</evidence>
<evidence type="ECO:0000256" key="2">
    <source>
        <dbReference type="HAMAP-Rule" id="MF_02128"/>
    </source>
</evidence>
<dbReference type="NCBIfam" id="TIGR01379">
    <property type="entry name" value="thiL"/>
    <property type="match status" value="1"/>
</dbReference>
<feature type="binding site" evidence="2">
    <location>
        <position position="86"/>
    </location>
    <ligand>
        <name>Mg(2+)</name>
        <dbReference type="ChEBI" id="CHEBI:18420"/>
        <label>4</label>
    </ligand>
</feature>
<feature type="binding site" evidence="2">
    <location>
        <position position="41"/>
    </location>
    <ligand>
        <name>Mg(2+)</name>
        <dbReference type="ChEBI" id="CHEBI:18420"/>
        <label>3</label>
    </ligand>
</feature>
<dbReference type="SUPFAM" id="SSF56042">
    <property type="entry name" value="PurM C-terminal domain-like"/>
    <property type="match status" value="1"/>
</dbReference>
<gene>
    <name evidence="2 4" type="primary">thiL</name>
    <name evidence="4" type="ORF">SH580_14675</name>
</gene>
<evidence type="ECO:0000313" key="4">
    <source>
        <dbReference type="EMBL" id="WPJ94676.1"/>
    </source>
</evidence>
<feature type="binding site" evidence="2">
    <location>
        <position position="211"/>
    </location>
    <ligand>
        <name>Mg(2+)</name>
        <dbReference type="ChEBI" id="CHEBI:18420"/>
        <label>5</label>
    </ligand>
</feature>
<keyword evidence="2 4" id="KW-0808">Transferase</keyword>
<feature type="binding site" evidence="2">
    <location>
        <position position="58"/>
    </location>
    <ligand>
        <name>Mg(2+)</name>
        <dbReference type="ChEBI" id="CHEBI:18420"/>
        <label>2</label>
    </ligand>
</feature>
<dbReference type="Proteomes" id="UP001324993">
    <property type="component" value="Chromosome"/>
</dbReference>
<dbReference type="Gene3D" id="3.30.1330.10">
    <property type="entry name" value="PurM-like, N-terminal domain"/>
    <property type="match status" value="1"/>
</dbReference>
<keyword evidence="2 4" id="KW-0418">Kinase</keyword>
<feature type="binding site" evidence="2">
    <location>
        <position position="210"/>
    </location>
    <ligand>
        <name>ATP</name>
        <dbReference type="ChEBI" id="CHEBI:30616"/>
    </ligand>
</feature>
<dbReference type="HAMAP" id="MF_02128">
    <property type="entry name" value="TMP_kinase"/>
    <property type="match status" value="1"/>
</dbReference>
<dbReference type="InterPro" id="IPR016188">
    <property type="entry name" value="PurM-like_N"/>
</dbReference>